<evidence type="ECO:0000313" key="1">
    <source>
        <dbReference type="EMBL" id="KAL1869736.1"/>
    </source>
</evidence>
<name>A0ABR3X1A8_9EURO</name>
<evidence type="ECO:0000313" key="2">
    <source>
        <dbReference type="Proteomes" id="UP001583193"/>
    </source>
</evidence>
<sequence>MLDVLMTIIYFNIRDPNGPKFQFPSILPTPRYMIAGERYAASPEGMVAVMANSEKVPIISYGAWFEGETWKEFLEDTLSVMLGQLAKNVKFRNGHTGFQDQEVFVLGFHGLGFHIVRGFFTADVISRVQVNGCSVDDAFELRFTRSYNLLFKQDWLEATRALTRLLRYLQSGESKIGAMQAYLLERSDVANSSCGTMEPKLDSS</sequence>
<organism evidence="1 2">
    <name type="scientific">Paecilomyces lecythidis</name>
    <dbReference type="NCBI Taxonomy" id="3004212"/>
    <lineage>
        <taxon>Eukaryota</taxon>
        <taxon>Fungi</taxon>
        <taxon>Dikarya</taxon>
        <taxon>Ascomycota</taxon>
        <taxon>Pezizomycotina</taxon>
        <taxon>Eurotiomycetes</taxon>
        <taxon>Eurotiomycetidae</taxon>
        <taxon>Eurotiales</taxon>
        <taxon>Thermoascaceae</taxon>
        <taxon>Paecilomyces</taxon>
    </lineage>
</organism>
<comment type="caution">
    <text evidence="1">The sequence shown here is derived from an EMBL/GenBank/DDBJ whole genome shotgun (WGS) entry which is preliminary data.</text>
</comment>
<dbReference type="EMBL" id="JAVDPF010000033">
    <property type="protein sequence ID" value="KAL1869736.1"/>
    <property type="molecule type" value="Genomic_DNA"/>
</dbReference>
<accession>A0ABR3X1A8</accession>
<proteinExistence type="predicted"/>
<protein>
    <submittedName>
        <fullName evidence="1">Uncharacterized protein</fullName>
    </submittedName>
</protein>
<dbReference type="Proteomes" id="UP001583193">
    <property type="component" value="Unassembled WGS sequence"/>
</dbReference>
<reference evidence="1 2" key="1">
    <citation type="journal article" date="2024" name="IMA Fungus">
        <title>IMA Genome - F19 : A genome assembly and annotation guide to empower mycologists, including annotated draft genome sequences of Ceratocystis pirilliformis, Diaporthe australafricana, Fusarium ophioides, Paecilomyces lecythidis, and Sporothrix stenoceras.</title>
        <authorList>
            <person name="Aylward J."/>
            <person name="Wilson A.M."/>
            <person name="Visagie C.M."/>
            <person name="Spraker J."/>
            <person name="Barnes I."/>
            <person name="Buitendag C."/>
            <person name="Ceriani C."/>
            <person name="Del Mar Angel L."/>
            <person name="du Plessis D."/>
            <person name="Fuchs T."/>
            <person name="Gasser K."/>
            <person name="Kramer D."/>
            <person name="Li W."/>
            <person name="Munsamy K."/>
            <person name="Piso A."/>
            <person name="Price J.L."/>
            <person name="Sonnekus B."/>
            <person name="Thomas C."/>
            <person name="van der Nest A."/>
            <person name="van Dijk A."/>
            <person name="van Heerden A."/>
            <person name="van Vuuren N."/>
            <person name="Yilmaz N."/>
            <person name="Duong T.A."/>
            <person name="van der Merwe N.A."/>
            <person name="Wingfield M.J."/>
            <person name="Wingfield B.D."/>
        </authorList>
    </citation>
    <scope>NUCLEOTIDE SEQUENCE [LARGE SCALE GENOMIC DNA]</scope>
    <source>
        <strain evidence="1 2">CMW 18167</strain>
    </source>
</reference>
<keyword evidence="2" id="KW-1185">Reference proteome</keyword>
<gene>
    <name evidence="1" type="ORF">Plec18167_007660</name>
</gene>